<reference evidence="1" key="1">
    <citation type="submission" date="2018-02" db="EMBL/GenBank/DDBJ databases">
        <title>Rhizophora mucronata_Transcriptome.</title>
        <authorList>
            <person name="Meera S.P."/>
            <person name="Sreeshan A."/>
            <person name="Augustine A."/>
        </authorList>
    </citation>
    <scope>NUCLEOTIDE SEQUENCE</scope>
    <source>
        <tissue evidence="1">Leaf</tissue>
    </source>
</reference>
<name>A0A2P2PXL4_RHIMU</name>
<evidence type="ECO:0000313" key="1">
    <source>
        <dbReference type="EMBL" id="MBX59403.1"/>
    </source>
</evidence>
<accession>A0A2P2PXL4</accession>
<proteinExistence type="predicted"/>
<sequence>MPLDLFSCYWTLVNLLLFQKQWCK</sequence>
<protein>
    <submittedName>
        <fullName evidence="1">Uncharacterized protein</fullName>
    </submittedName>
</protein>
<dbReference type="EMBL" id="GGEC01078919">
    <property type="protein sequence ID" value="MBX59403.1"/>
    <property type="molecule type" value="Transcribed_RNA"/>
</dbReference>
<dbReference type="AlphaFoldDB" id="A0A2P2PXL4"/>
<organism evidence="1">
    <name type="scientific">Rhizophora mucronata</name>
    <name type="common">Asiatic mangrove</name>
    <dbReference type="NCBI Taxonomy" id="61149"/>
    <lineage>
        <taxon>Eukaryota</taxon>
        <taxon>Viridiplantae</taxon>
        <taxon>Streptophyta</taxon>
        <taxon>Embryophyta</taxon>
        <taxon>Tracheophyta</taxon>
        <taxon>Spermatophyta</taxon>
        <taxon>Magnoliopsida</taxon>
        <taxon>eudicotyledons</taxon>
        <taxon>Gunneridae</taxon>
        <taxon>Pentapetalae</taxon>
        <taxon>rosids</taxon>
        <taxon>fabids</taxon>
        <taxon>Malpighiales</taxon>
        <taxon>Rhizophoraceae</taxon>
        <taxon>Rhizophora</taxon>
    </lineage>
</organism>